<accession>G0NFW1</accession>
<dbReference type="InParanoid" id="G0NFW1"/>
<name>G0NFW1_CAEBE</name>
<proteinExistence type="predicted"/>
<evidence type="ECO:0008006" key="3">
    <source>
        <dbReference type="Google" id="ProtNLM"/>
    </source>
</evidence>
<dbReference type="HOGENOM" id="CLU_044397_2_0_1"/>
<evidence type="ECO:0000313" key="2">
    <source>
        <dbReference type="Proteomes" id="UP000008068"/>
    </source>
</evidence>
<dbReference type="Proteomes" id="UP000008068">
    <property type="component" value="Unassembled WGS sequence"/>
</dbReference>
<keyword evidence="2" id="KW-1185">Reference proteome</keyword>
<sequence>MNQSTKSIVEDTVIVYNEIEQLFRIEIPFLLVFSTGYKTITTVKEVLSDPILRTWKHCIFEEKQISSEELKMILDMASSDRSFASIAKEGPKELRHEKALKFENNIHRDARWVKTEDLYKLNNGGTVTLGKNNFTQSDIKAFISYWVNSDIDMFWRLEIQTYFETVDIVDGLTVLHFENSTTVFTKAKSSETRKKTLLFLYRSLSGFLTLTAWAPDEFTYTRGELDTMVRNKHGVIDLLIEKRQLDAEEQSADRENKRRIRSRLTQLDDEIRDYGVFYDNRRATLRVPTQ</sequence>
<evidence type="ECO:0000313" key="1">
    <source>
        <dbReference type="EMBL" id="EGT59671.1"/>
    </source>
</evidence>
<reference evidence="2" key="1">
    <citation type="submission" date="2011-07" db="EMBL/GenBank/DDBJ databases">
        <authorList>
            <consortium name="Caenorhabditis brenneri Sequencing and Analysis Consortium"/>
            <person name="Wilson R.K."/>
        </authorList>
    </citation>
    <scope>NUCLEOTIDE SEQUENCE [LARGE SCALE GENOMIC DNA]</scope>
    <source>
        <strain evidence="2">PB2801</strain>
    </source>
</reference>
<dbReference type="AlphaFoldDB" id="G0NFW1"/>
<protein>
    <recommendedName>
        <fullName evidence="3">F-box associated domain-containing protein</fullName>
    </recommendedName>
</protein>
<gene>
    <name evidence="1" type="ORF">CAEBREN_08635</name>
</gene>
<organism evidence="2">
    <name type="scientific">Caenorhabditis brenneri</name>
    <name type="common">Nematode worm</name>
    <dbReference type="NCBI Taxonomy" id="135651"/>
    <lineage>
        <taxon>Eukaryota</taxon>
        <taxon>Metazoa</taxon>
        <taxon>Ecdysozoa</taxon>
        <taxon>Nematoda</taxon>
        <taxon>Chromadorea</taxon>
        <taxon>Rhabditida</taxon>
        <taxon>Rhabditina</taxon>
        <taxon>Rhabditomorpha</taxon>
        <taxon>Rhabditoidea</taxon>
        <taxon>Rhabditidae</taxon>
        <taxon>Peloderinae</taxon>
        <taxon>Caenorhabditis</taxon>
    </lineage>
</organism>
<dbReference type="EMBL" id="GL379877">
    <property type="protein sequence ID" value="EGT59671.1"/>
    <property type="molecule type" value="Genomic_DNA"/>
</dbReference>